<dbReference type="EMBL" id="NFLJ01000011">
    <property type="protein sequence ID" value="OUQ35024.1"/>
    <property type="molecule type" value="Genomic_DNA"/>
</dbReference>
<dbReference type="Gene3D" id="2.130.10.10">
    <property type="entry name" value="YVTN repeat-like/Quinoprotein amine dehydrogenase"/>
    <property type="match status" value="1"/>
</dbReference>
<protein>
    <submittedName>
        <fullName evidence="2">6-phosphogluconolactonase</fullName>
    </submittedName>
</protein>
<comment type="caution">
    <text evidence="2">The sequence shown here is derived from an EMBL/GenBank/DDBJ whole genome shotgun (WGS) entry which is preliminary data.</text>
</comment>
<sequence length="357" mass="40387">MGLFFKKRKVKPIFVGSYGNDLTRGIYVFHLDIDNGEILKKKFYKSLANPIAISKRERFIYVCYKNNTGRPTDGGLWQYASMDLQFGLVAKSTDHGKTYVNSYVNEDRTYAYAVDYYNSEVVVIAILKQKLIRVVQTIKHTGSSIDPKRQSEAHPCFIDMTPDHRMVVCDLGTDEVVLYDIGEKGRLYRNDELTLKLEAGSGPKKIIFSSDGQFAYVLNELSSQVFVYRYQDGQMSLVQKVMTYPTDEYIGQNTATDILMNEKGDYLFVSNSGHDSITTFEVDTTTGMLNTVDNTDTDEKPVQMILVIDKYVVVACQKGGTIESFELKRGESKGVLFETHFSYMVGEPVCLIEGRGL</sequence>
<comment type="similarity">
    <text evidence="1">Belongs to the cycloisomerase 2 family.</text>
</comment>
<name>A0A1Y4SYR0_9FIRM</name>
<dbReference type="PANTHER" id="PTHR30344">
    <property type="entry name" value="6-PHOSPHOGLUCONOLACTONASE-RELATED"/>
    <property type="match status" value="1"/>
</dbReference>
<organism evidence="2 3">
    <name type="scientific">Massilimicrobiota timonensis</name>
    <dbReference type="NCBI Taxonomy" id="1776392"/>
    <lineage>
        <taxon>Bacteria</taxon>
        <taxon>Bacillati</taxon>
        <taxon>Bacillota</taxon>
        <taxon>Erysipelotrichia</taxon>
        <taxon>Erysipelotrichales</taxon>
        <taxon>Erysipelotrichaceae</taxon>
        <taxon>Massilimicrobiota</taxon>
    </lineage>
</organism>
<dbReference type="GO" id="GO:0017057">
    <property type="term" value="F:6-phosphogluconolactonase activity"/>
    <property type="evidence" value="ECO:0007669"/>
    <property type="project" value="TreeGrafter"/>
</dbReference>
<accession>A0A1Y4SYR0</accession>
<proteinExistence type="inferred from homology"/>
<dbReference type="Proteomes" id="UP000195305">
    <property type="component" value="Unassembled WGS sequence"/>
</dbReference>
<dbReference type="InterPro" id="IPR011048">
    <property type="entry name" value="Haem_d1_sf"/>
</dbReference>
<evidence type="ECO:0000313" key="2">
    <source>
        <dbReference type="EMBL" id="OUQ35024.1"/>
    </source>
</evidence>
<dbReference type="AlphaFoldDB" id="A0A1Y4SYR0"/>
<dbReference type="OrthoDB" id="9790815at2"/>
<gene>
    <name evidence="2" type="ORF">B5E75_05095</name>
</gene>
<dbReference type="Pfam" id="PF10282">
    <property type="entry name" value="Lactonase"/>
    <property type="match status" value="1"/>
</dbReference>
<dbReference type="PANTHER" id="PTHR30344:SF1">
    <property type="entry name" value="6-PHOSPHOGLUCONOLACTONASE"/>
    <property type="match status" value="1"/>
</dbReference>
<dbReference type="RefSeq" id="WP_087357706.1">
    <property type="nucleotide sequence ID" value="NZ_JACJKO010000020.1"/>
</dbReference>
<evidence type="ECO:0000313" key="3">
    <source>
        <dbReference type="Proteomes" id="UP000195305"/>
    </source>
</evidence>
<reference evidence="2 3" key="1">
    <citation type="journal article" date="2018" name="BMC Genomics">
        <title>Whole genome sequencing and function prediction of 133 gut anaerobes isolated from chicken caecum in pure cultures.</title>
        <authorList>
            <person name="Medvecky M."/>
            <person name="Cejkova D."/>
            <person name="Polansky O."/>
            <person name="Karasova D."/>
            <person name="Kubasova T."/>
            <person name="Cizek A."/>
            <person name="Rychlik I."/>
        </authorList>
    </citation>
    <scope>NUCLEOTIDE SEQUENCE [LARGE SCALE GENOMIC DNA]</scope>
    <source>
        <strain evidence="2 3">An13</strain>
    </source>
</reference>
<dbReference type="SUPFAM" id="SSF51004">
    <property type="entry name" value="C-terminal (heme d1) domain of cytochrome cd1-nitrite reductase"/>
    <property type="match status" value="1"/>
</dbReference>
<evidence type="ECO:0000256" key="1">
    <source>
        <dbReference type="ARBA" id="ARBA00005564"/>
    </source>
</evidence>
<dbReference type="InterPro" id="IPR015943">
    <property type="entry name" value="WD40/YVTN_repeat-like_dom_sf"/>
</dbReference>
<keyword evidence="3" id="KW-1185">Reference proteome</keyword>
<dbReference type="InterPro" id="IPR019405">
    <property type="entry name" value="Lactonase_7-beta_prop"/>
</dbReference>
<dbReference type="InterPro" id="IPR050282">
    <property type="entry name" value="Cycloisomerase_2"/>
</dbReference>